<dbReference type="SUPFAM" id="SSF49265">
    <property type="entry name" value="Fibronectin type III"/>
    <property type="match status" value="1"/>
</dbReference>
<reference evidence="5" key="1">
    <citation type="submission" date="2021-11" db="EMBL/GenBank/DDBJ databases">
        <title>Cultivation dependent microbiological survey of springs from the worlds oldest radium mine currently devoted to the extraction of radon-saturated water.</title>
        <authorList>
            <person name="Kapinusova G."/>
            <person name="Smrhova T."/>
            <person name="Strejcek M."/>
            <person name="Suman J."/>
            <person name="Jani K."/>
            <person name="Pajer P."/>
            <person name="Uhlik O."/>
        </authorList>
    </citation>
    <scope>NUCLEOTIDE SEQUENCE [LARGE SCALE GENOMIC DNA]</scope>
    <source>
        <strain evidence="5">J379</strain>
    </source>
</reference>
<keyword evidence="1" id="KW-0378">Hydrolase</keyword>
<dbReference type="RefSeq" id="WP_353864979.1">
    <property type="nucleotide sequence ID" value="NZ_CP088295.1"/>
</dbReference>
<accession>A0ABY5PIQ7</accession>
<feature type="chain" id="PRO_5046879821" evidence="2">
    <location>
        <begin position="32"/>
        <end position="578"/>
    </location>
</feature>
<protein>
    <submittedName>
        <fullName evidence="4">Fibronectin type III domain-containing protein</fullName>
    </submittedName>
</protein>
<proteinExistence type="predicted"/>
<keyword evidence="5" id="KW-1185">Reference proteome</keyword>
<dbReference type="SMART" id="SM00060">
    <property type="entry name" value="FN3"/>
    <property type="match status" value="2"/>
</dbReference>
<gene>
    <name evidence="4" type="ORF">LRS13_02880</name>
</gene>
<dbReference type="Pfam" id="PF00041">
    <property type="entry name" value="fn3"/>
    <property type="match status" value="1"/>
</dbReference>
<evidence type="ECO:0000313" key="4">
    <source>
        <dbReference type="EMBL" id="UUY04496.1"/>
    </source>
</evidence>
<dbReference type="EMBL" id="CP088295">
    <property type="protein sequence ID" value="UUY04496.1"/>
    <property type="molecule type" value="Genomic_DNA"/>
</dbReference>
<evidence type="ECO:0000256" key="1">
    <source>
        <dbReference type="ARBA" id="ARBA00023295"/>
    </source>
</evidence>
<evidence type="ECO:0000313" key="5">
    <source>
        <dbReference type="Proteomes" id="UP001058860"/>
    </source>
</evidence>
<feature type="signal peptide" evidence="2">
    <location>
        <begin position="1"/>
        <end position="31"/>
    </location>
</feature>
<dbReference type="CDD" id="cd00063">
    <property type="entry name" value="FN3"/>
    <property type="match status" value="1"/>
</dbReference>
<feature type="domain" description="Fibronectin type-III" evidence="3">
    <location>
        <begin position="220"/>
        <end position="309"/>
    </location>
</feature>
<dbReference type="InterPro" id="IPR013783">
    <property type="entry name" value="Ig-like_fold"/>
</dbReference>
<dbReference type="InterPro" id="IPR046542">
    <property type="entry name" value="DUF6801"/>
</dbReference>
<sequence>MSRSSRRCRRALAVVVVAALSVLAAAVPAHAASLEQTYKCLYPLMGDRALNVDIDADIPSQWERGVATPPWGIRIRAEADLGTYQAFDLVGANRISGTATATVTVIAPGFTQQVKVPVTIPGVTKPPEPPLLFEGLSGQLPSLTFRQLGFAAITVDRIDLNLAWERADGSTIVLPPVVPVDTDGNPATFDVPCNVNPPSQDKRLQTIEIVEHGDPEPLDPPGQPYIKDINDVTSTSIQLYWDASPSSSVAGYEIRYEDKTVDVRNVTAYKLNFGCGGSAWAGEIAVRAYDAEGNYSAYSPSILIELPLDGYEPPGKVQGLVGTATGESTVDLAWDPYTDDTCTPLQGYEVFQDGVKVRETWDPSATITGLEPGTTYAFKVRAMGAPFGTEGAFSDEITVTTPSNSTVTYGYDVAGVSVLRTLTRGTVPITGSIDPELVLATGAFSGDLQLNRTRARLQVLGLIPVTADIAFTQSDRVRGTLSGGRLTAQARFKIRLPQLYLFGVLPMAPQDTCQTRSTTVAQLGSPDGFDPLRGGRLTGSYAISDLTGCGLLEPFLSPLTKGAGNTLDLTLTPEADAL</sequence>
<keyword evidence="1" id="KW-0326">Glycosidase</keyword>
<dbReference type="Proteomes" id="UP001058860">
    <property type="component" value="Chromosome"/>
</dbReference>
<dbReference type="InterPro" id="IPR036116">
    <property type="entry name" value="FN3_sf"/>
</dbReference>
<evidence type="ECO:0000256" key="2">
    <source>
        <dbReference type="SAM" id="SignalP"/>
    </source>
</evidence>
<dbReference type="InterPro" id="IPR003961">
    <property type="entry name" value="FN3_dom"/>
</dbReference>
<dbReference type="Gene3D" id="2.60.40.10">
    <property type="entry name" value="Immunoglobulins"/>
    <property type="match status" value="2"/>
</dbReference>
<organism evidence="4 5">
    <name type="scientific">Svornostia abyssi</name>
    <dbReference type="NCBI Taxonomy" id="2898438"/>
    <lineage>
        <taxon>Bacteria</taxon>
        <taxon>Bacillati</taxon>
        <taxon>Actinomycetota</taxon>
        <taxon>Thermoleophilia</taxon>
        <taxon>Solirubrobacterales</taxon>
        <taxon>Baekduiaceae</taxon>
        <taxon>Svornostia</taxon>
    </lineage>
</organism>
<keyword evidence="2" id="KW-0732">Signal</keyword>
<dbReference type="Pfam" id="PF20611">
    <property type="entry name" value="DUF6801"/>
    <property type="match status" value="1"/>
</dbReference>
<evidence type="ECO:0000259" key="3">
    <source>
        <dbReference type="PROSITE" id="PS50853"/>
    </source>
</evidence>
<feature type="domain" description="Fibronectin type-III" evidence="3">
    <location>
        <begin position="313"/>
        <end position="404"/>
    </location>
</feature>
<name>A0ABY5PIQ7_9ACTN</name>
<dbReference type="PROSITE" id="PS50853">
    <property type="entry name" value="FN3"/>
    <property type="match status" value="2"/>
</dbReference>